<evidence type="ECO:0000256" key="4">
    <source>
        <dbReference type="ARBA" id="ARBA00023136"/>
    </source>
</evidence>
<dbReference type="InterPro" id="IPR018086">
    <property type="entry name" value="NADH_UbQ_OxRdtase_su1_CS"/>
</dbReference>
<dbReference type="GO" id="GO:0048038">
    <property type="term" value="F:quinone binding"/>
    <property type="evidence" value="ECO:0007669"/>
    <property type="project" value="UniProtKB-KW"/>
</dbReference>
<dbReference type="GO" id="GO:0003954">
    <property type="term" value="F:NADH dehydrogenase activity"/>
    <property type="evidence" value="ECO:0007669"/>
    <property type="project" value="TreeGrafter"/>
</dbReference>
<keyword evidence="4 5" id="KW-0472">Membrane</keyword>
<keyword evidence="5" id="KW-0830">Ubiquinone</keyword>
<keyword evidence="3 5" id="KW-1133">Transmembrane helix</keyword>
<keyword evidence="2 5" id="KW-0812">Transmembrane</keyword>
<dbReference type="PROSITE" id="PS00668">
    <property type="entry name" value="COMPLEX1_ND1_2"/>
    <property type="match status" value="1"/>
</dbReference>
<evidence type="ECO:0000313" key="9">
    <source>
        <dbReference type="Proteomes" id="UP000247591"/>
    </source>
</evidence>
<keyword evidence="5" id="KW-1278">Translocase</keyword>
<sequence>MTDLSAFGHDPWWLILAKSLGIFVFLLLTPLVAILAERKVMAWMQTRVGPNRVGPKGLLQSLADGAKLALKEGIIPSGVDKPIYLLAPIIAVVPAIMAYAVIPFGPVVSIFGHQTPLQLTDMSVAVLYILAVTSVGVYGIVLAGWASGSTYPLLGGLRSSAQVISYEIAMGLTFAAVFLDAGTMSTSGIVGAQDGTWYIFLLLPSFVVYVFSMVGETNRAPFDLPEAEGELVGGFHTEYSSLRFAMFMLAEYINMATVSALAATLFLGGWHAPWPISLWDGANSGWFPLIWFVAKVWGFLFFFIWLRATLPRLRYDQFMNLGWKVLIPVSLAWVMVVATVRALHNEGYGISTAVIGVAGVVVALGLLALLWKMLRSRRDRAEADRDAVESARAFDAMAGGFPVPPMAPPVPPRLRRVDHPAHPDHDNAPRGVTEGVAEKESTDA</sequence>
<dbReference type="NCBIfam" id="NF004743">
    <property type="entry name" value="PRK06076.1-4"/>
    <property type="match status" value="1"/>
</dbReference>
<feature type="transmembrane region" description="Helical" evidence="5">
    <location>
        <begin position="252"/>
        <end position="273"/>
    </location>
</feature>
<comment type="similarity">
    <text evidence="5 6">Belongs to the complex I subunit 1 family.</text>
</comment>
<feature type="region of interest" description="Disordered" evidence="7">
    <location>
        <begin position="408"/>
        <end position="444"/>
    </location>
</feature>
<feature type="transmembrane region" description="Helical" evidence="5">
    <location>
        <begin position="350"/>
        <end position="371"/>
    </location>
</feature>
<dbReference type="EMBL" id="QJSP01000008">
    <property type="protein sequence ID" value="PYE16523.1"/>
    <property type="molecule type" value="Genomic_DNA"/>
</dbReference>
<dbReference type="RefSeq" id="WP_110470358.1">
    <property type="nucleotide sequence ID" value="NZ_QJSP01000008.1"/>
</dbReference>
<accession>A0A318RP49</accession>
<dbReference type="Proteomes" id="UP000247591">
    <property type="component" value="Unassembled WGS sequence"/>
</dbReference>
<keyword evidence="5 6" id="KW-0520">NAD</keyword>
<comment type="subunit">
    <text evidence="5">NDH-1 is composed of 14 different subunits. Subunits NuoA, H, J, K, L, M, N constitute the membrane sector of the complex.</text>
</comment>
<evidence type="ECO:0000256" key="6">
    <source>
        <dbReference type="RuleBase" id="RU000471"/>
    </source>
</evidence>
<gene>
    <name evidence="5" type="primary">nuoH</name>
    <name evidence="8" type="ORF">DFR67_108276</name>
</gene>
<evidence type="ECO:0000256" key="1">
    <source>
        <dbReference type="ARBA" id="ARBA00004141"/>
    </source>
</evidence>
<comment type="catalytic activity">
    <reaction evidence="5">
        <text>a quinone + NADH + 5 H(+)(in) = a quinol + NAD(+) + 4 H(+)(out)</text>
        <dbReference type="Rhea" id="RHEA:57888"/>
        <dbReference type="ChEBI" id="CHEBI:15378"/>
        <dbReference type="ChEBI" id="CHEBI:24646"/>
        <dbReference type="ChEBI" id="CHEBI:57540"/>
        <dbReference type="ChEBI" id="CHEBI:57945"/>
        <dbReference type="ChEBI" id="CHEBI:132124"/>
    </reaction>
</comment>
<feature type="transmembrane region" description="Helical" evidence="5">
    <location>
        <begin position="285"/>
        <end position="305"/>
    </location>
</feature>
<dbReference type="EC" id="7.1.1.-" evidence="5"/>
<dbReference type="PANTHER" id="PTHR11432">
    <property type="entry name" value="NADH DEHYDROGENASE SUBUNIT 1"/>
    <property type="match status" value="1"/>
</dbReference>
<evidence type="ECO:0000313" key="8">
    <source>
        <dbReference type="EMBL" id="PYE16523.1"/>
    </source>
</evidence>
<dbReference type="Pfam" id="PF00146">
    <property type="entry name" value="NADHdh"/>
    <property type="match status" value="1"/>
</dbReference>
<dbReference type="OrthoDB" id="9803734at2"/>
<evidence type="ECO:0000256" key="3">
    <source>
        <dbReference type="ARBA" id="ARBA00022989"/>
    </source>
</evidence>
<evidence type="ECO:0000256" key="2">
    <source>
        <dbReference type="ARBA" id="ARBA00022692"/>
    </source>
</evidence>
<comment type="caution">
    <text evidence="8">The sequence shown here is derived from an EMBL/GenBank/DDBJ whole genome shotgun (WGS) entry which is preliminary data.</text>
</comment>
<dbReference type="PANTHER" id="PTHR11432:SF3">
    <property type="entry name" value="NADH-UBIQUINONE OXIDOREDUCTASE CHAIN 1"/>
    <property type="match status" value="1"/>
</dbReference>
<feature type="transmembrane region" description="Helical" evidence="5">
    <location>
        <begin position="168"/>
        <end position="190"/>
    </location>
</feature>
<feature type="transmembrane region" description="Helical" evidence="5">
    <location>
        <begin position="125"/>
        <end position="147"/>
    </location>
</feature>
<dbReference type="PROSITE" id="PS00667">
    <property type="entry name" value="COMPLEX1_ND1_1"/>
    <property type="match status" value="1"/>
</dbReference>
<dbReference type="HAMAP" id="MF_01350">
    <property type="entry name" value="NDH1_NuoH"/>
    <property type="match status" value="1"/>
</dbReference>
<feature type="transmembrane region" description="Helical" evidence="5">
    <location>
        <begin position="83"/>
        <end position="105"/>
    </location>
</feature>
<feature type="compositionally biased region" description="Basic and acidic residues" evidence="7">
    <location>
        <begin position="415"/>
        <end position="428"/>
    </location>
</feature>
<feature type="transmembrane region" description="Helical" evidence="5">
    <location>
        <begin position="12"/>
        <end position="36"/>
    </location>
</feature>
<keyword evidence="5" id="KW-0874">Quinone</keyword>
<dbReference type="InterPro" id="IPR001694">
    <property type="entry name" value="NADH_UbQ_OxRdtase_su1/FPO"/>
</dbReference>
<dbReference type="AlphaFoldDB" id="A0A318RP49"/>
<name>A0A318RP49_WILLI</name>
<feature type="transmembrane region" description="Helical" evidence="5">
    <location>
        <begin position="196"/>
        <end position="214"/>
    </location>
</feature>
<reference evidence="8 9" key="1">
    <citation type="submission" date="2018-06" db="EMBL/GenBank/DDBJ databases">
        <title>Genomic Encyclopedia of Type Strains, Phase IV (KMG-IV): sequencing the most valuable type-strain genomes for metagenomic binning, comparative biology and taxonomic classification.</title>
        <authorList>
            <person name="Goeker M."/>
        </authorList>
    </citation>
    <scope>NUCLEOTIDE SEQUENCE [LARGE SCALE GENOMIC DNA]</scope>
    <source>
        <strain evidence="8 9">DSM 45521</strain>
    </source>
</reference>
<feature type="transmembrane region" description="Helical" evidence="5">
    <location>
        <begin position="325"/>
        <end position="344"/>
    </location>
</feature>
<dbReference type="GO" id="GO:0016655">
    <property type="term" value="F:oxidoreductase activity, acting on NAD(P)H, quinone or similar compound as acceptor"/>
    <property type="evidence" value="ECO:0007669"/>
    <property type="project" value="UniProtKB-UniRule"/>
</dbReference>
<protein>
    <recommendedName>
        <fullName evidence="5">NADH-quinone oxidoreductase subunit H</fullName>
        <ecNumber evidence="5">7.1.1.-</ecNumber>
    </recommendedName>
    <alternativeName>
        <fullName evidence="5">NADH dehydrogenase I subunit H</fullName>
    </alternativeName>
    <alternativeName>
        <fullName evidence="5">NDH-1 subunit H</fullName>
    </alternativeName>
</protein>
<keyword evidence="9" id="KW-1185">Reference proteome</keyword>
<dbReference type="NCBIfam" id="NF004741">
    <property type="entry name" value="PRK06076.1-2"/>
    <property type="match status" value="1"/>
</dbReference>
<keyword evidence="5" id="KW-1003">Cell membrane</keyword>
<evidence type="ECO:0000256" key="7">
    <source>
        <dbReference type="SAM" id="MobiDB-lite"/>
    </source>
</evidence>
<comment type="subcellular location">
    <subcellularLocation>
        <location evidence="5 6">Cell membrane</location>
        <topology evidence="5 6">Multi-pass membrane protein</topology>
    </subcellularLocation>
    <subcellularLocation>
        <location evidence="1">Membrane</location>
        <topology evidence="1">Multi-pass membrane protein</topology>
    </subcellularLocation>
</comment>
<proteinExistence type="inferred from homology"/>
<dbReference type="GO" id="GO:0005886">
    <property type="term" value="C:plasma membrane"/>
    <property type="evidence" value="ECO:0007669"/>
    <property type="project" value="UniProtKB-SubCell"/>
</dbReference>
<evidence type="ECO:0000256" key="5">
    <source>
        <dbReference type="HAMAP-Rule" id="MF_01350"/>
    </source>
</evidence>
<dbReference type="GO" id="GO:0009060">
    <property type="term" value="P:aerobic respiration"/>
    <property type="evidence" value="ECO:0007669"/>
    <property type="project" value="TreeGrafter"/>
</dbReference>
<comment type="function">
    <text evidence="5">NDH-1 shuttles electrons from NADH, via FMN and iron-sulfur (Fe-S) centers, to quinones in the respiratory chain. The immediate electron acceptor for the enzyme in this species is believed to be ubiquinone. Couples the redox reaction to proton translocation (for every two electrons transferred, four hydrogen ions are translocated across the cytoplasmic membrane), and thus conserves the redox energy in a proton gradient. This subunit may bind ubiquinone.</text>
</comment>
<organism evidence="8 9">
    <name type="scientific">Williamsia limnetica</name>
    <dbReference type="NCBI Taxonomy" id="882452"/>
    <lineage>
        <taxon>Bacteria</taxon>
        <taxon>Bacillati</taxon>
        <taxon>Actinomycetota</taxon>
        <taxon>Actinomycetes</taxon>
        <taxon>Mycobacteriales</taxon>
        <taxon>Nocardiaceae</taxon>
        <taxon>Williamsia</taxon>
    </lineage>
</organism>